<gene>
    <name evidence="1" type="ordered locus">Svir_16980</name>
</gene>
<name>C7MT93_SACVD</name>
<dbReference type="AlphaFoldDB" id="C7MT93"/>
<evidence type="ECO:0000313" key="2">
    <source>
        <dbReference type="Proteomes" id="UP000000841"/>
    </source>
</evidence>
<dbReference type="EMBL" id="CP001683">
    <property type="protein sequence ID" value="ACU96730.1"/>
    <property type="molecule type" value="Genomic_DNA"/>
</dbReference>
<dbReference type="KEGG" id="svi:Svir_16980"/>
<proteinExistence type="predicted"/>
<sequence length="102" mass="10503">MSSAPQAPPVGTGWVHVVGDPSHRIVLADGTAVEILASYPVRTDAGLYSIATAIEFGCARCCQGCEATLVAVRDHQLLCPGCYGSLGAVQTPSDETQEQSAA</sequence>
<reference evidence="1 2" key="1">
    <citation type="journal article" date="2009" name="Stand. Genomic Sci.">
        <title>Complete genome sequence of Saccharomonospora viridis type strain (P101).</title>
        <authorList>
            <person name="Pati A."/>
            <person name="Sikorski J."/>
            <person name="Nolan M."/>
            <person name="Lapidus A."/>
            <person name="Copeland A."/>
            <person name="Glavina Del Rio T."/>
            <person name="Lucas S."/>
            <person name="Chen F."/>
            <person name="Tice H."/>
            <person name="Pitluck S."/>
            <person name="Cheng J.F."/>
            <person name="Chertkov O."/>
            <person name="Brettin T."/>
            <person name="Han C."/>
            <person name="Detter J.C."/>
            <person name="Kuske C."/>
            <person name="Bruce D."/>
            <person name="Goodwin L."/>
            <person name="Chain P."/>
            <person name="D'haeseleer P."/>
            <person name="Chen A."/>
            <person name="Palaniappan K."/>
            <person name="Ivanova N."/>
            <person name="Mavromatis K."/>
            <person name="Mikhailova N."/>
            <person name="Rohde M."/>
            <person name="Tindall B.J."/>
            <person name="Goker M."/>
            <person name="Bristow J."/>
            <person name="Eisen J.A."/>
            <person name="Markowitz V."/>
            <person name="Hugenholtz P."/>
            <person name="Kyrpides N.C."/>
            <person name="Klenk H.P."/>
        </authorList>
    </citation>
    <scope>NUCLEOTIDE SEQUENCE [LARGE SCALE GENOMIC DNA]</scope>
    <source>
        <strain evidence="2">ATCC 15386 / DSM 43017 / JCM 3036 / NBRC 12207 / P101</strain>
    </source>
</reference>
<accession>C7MT93</accession>
<dbReference type="Proteomes" id="UP000000841">
    <property type="component" value="Chromosome"/>
</dbReference>
<organism evidence="1 2">
    <name type="scientific">Saccharomonospora viridis (strain ATCC 15386 / DSM 43017 / JCM 3036 / CCUG 5913 / NBRC 12207 / NCIMB 9602 / P101)</name>
    <name type="common">Thermoactinomyces viridis</name>
    <dbReference type="NCBI Taxonomy" id="471857"/>
    <lineage>
        <taxon>Bacteria</taxon>
        <taxon>Bacillati</taxon>
        <taxon>Actinomycetota</taxon>
        <taxon>Actinomycetes</taxon>
        <taxon>Pseudonocardiales</taxon>
        <taxon>Pseudonocardiaceae</taxon>
        <taxon>Saccharomonospora</taxon>
    </lineage>
</organism>
<evidence type="ECO:0000313" key="1">
    <source>
        <dbReference type="EMBL" id="ACU96730.1"/>
    </source>
</evidence>
<keyword evidence="2" id="KW-1185">Reference proteome</keyword>
<dbReference type="eggNOG" id="ENOG5030HHR">
    <property type="taxonomic scope" value="Bacteria"/>
</dbReference>
<dbReference type="HOGENOM" id="CLU_2248161_0_0_11"/>
<protein>
    <submittedName>
        <fullName evidence="1">Uncharacterized protein</fullName>
    </submittedName>
</protein>